<proteinExistence type="predicted"/>
<comment type="caution">
    <text evidence="1">The sequence shown here is derived from an EMBL/GenBank/DDBJ whole genome shotgun (WGS) entry which is preliminary data.</text>
</comment>
<dbReference type="EMBL" id="JAUSRA010000001">
    <property type="protein sequence ID" value="MDP9793692.1"/>
    <property type="molecule type" value="Genomic_DNA"/>
</dbReference>
<organism evidence="1 2">
    <name type="scientific">Catenuloplanes nepalensis</name>
    <dbReference type="NCBI Taxonomy" id="587533"/>
    <lineage>
        <taxon>Bacteria</taxon>
        <taxon>Bacillati</taxon>
        <taxon>Actinomycetota</taxon>
        <taxon>Actinomycetes</taxon>
        <taxon>Micromonosporales</taxon>
        <taxon>Micromonosporaceae</taxon>
        <taxon>Catenuloplanes</taxon>
    </lineage>
</organism>
<dbReference type="SUPFAM" id="SSF55729">
    <property type="entry name" value="Acyl-CoA N-acyltransferases (Nat)"/>
    <property type="match status" value="1"/>
</dbReference>
<evidence type="ECO:0000313" key="2">
    <source>
        <dbReference type="Proteomes" id="UP001240984"/>
    </source>
</evidence>
<sequence length="71" mass="7620">MLIAPAERGRGLARAVATAAVADALRSRLLPQWRARPKASRRVARALGFRELGSQLSVRLAGAATRTREGI</sequence>
<protein>
    <submittedName>
        <fullName evidence="1">RimJ/RimL family protein N-acetyltransferase</fullName>
    </submittedName>
</protein>
<reference evidence="1 2" key="1">
    <citation type="submission" date="2023-07" db="EMBL/GenBank/DDBJ databases">
        <title>Sequencing the genomes of 1000 actinobacteria strains.</title>
        <authorList>
            <person name="Klenk H.-P."/>
        </authorList>
    </citation>
    <scope>NUCLEOTIDE SEQUENCE [LARGE SCALE GENOMIC DNA]</scope>
    <source>
        <strain evidence="1 2">DSM 44710</strain>
    </source>
</reference>
<dbReference type="Pfam" id="PF12746">
    <property type="entry name" value="GNAT_acetyltran"/>
    <property type="match status" value="1"/>
</dbReference>
<accession>A0ABT9MQJ5</accession>
<dbReference type="InterPro" id="IPR027365">
    <property type="entry name" value="GNAT_acetyltra_YdfB-like"/>
</dbReference>
<dbReference type="Proteomes" id="UP001240984">
    <property type="component" value="Unassembled WGS sequence"/>
</dbReference>
<name>A0ABT9MQJ5_9ACTN</name>
<keyword evidence="2" id="KW-1185">Reference proteome</keyword>
<dbReference type="Gene3D" id="3.40.630.30">
    <property type="match status" value="1"/>
</dbReference>
<evidence type="ECO:0000313" key="1">
    <source>
        <dbReference type="EMBL" id="MDP9793692.1"/>
    </source>
</evidence>
<gene>
    <name evidence="1" type="ORF">J2S43_002204</name>
</gene>
<dbReference type="InterPro" id="IPR016181">
    <property type="entry name" value="Acyl_CoA_acyltransferase"/>
</dbReference>